<feature type="region of interest" description="Disordered" evidence="6">
    <location>
        <begin position="86"/>
        <end position="105"/>
    </location>
</feature>
<dbReference type="AlphaFoldDB" id="A0A4P9XQJ9"/>
<organism evidence="8 9">
    <name type="scientific">Thamnocephalis sphaerospora</name>
    <dbReference type="NCBI Taxonomy" id="78915"/>
    <lineage>
        <taxon>Eukaryota</taxon>
        <taxon>Fungi</taxon>
        <taxon>Fungi incertae sedis</taxon>
        <taxon>Zoopagomycota</taxon>
        <taxon>Zoopagomycotina</taxon>
        <taxon>Zoopagomycetes</taxon>
        <taxon>Zoopagales</taxon>
        <taxon>Sigmoideomycetaceae</taxon>
        <taxon>Thamnocephalis</taxon>
    </lineage>
</organism>
<gene>
    <name evidence="8" type="ORF">THASP1DRAFT_24123</name>
</gene>
<feature type="region of interest" description="Disordered" evidence="6">
    <location>
        <begin position="193"/>
        <end position="227"/>
    </location>
</feature>
<dbReference type="InterPro" id="IPR040424">
    <property type="entry name" value="Smn1"/>
</dbReference>
<evidence type="ECO:0000256" key="6">
    <source>
        <dbReference type="SAM" id="MobiDB-lite"/>
    </source>
</evidence>
<dbReference type="InterPro" id="IPR047313">
    <property type="entry name" value="SMN_C"/>
</dbReference>
<feature type="compositionally biased region" description="Basic and acidic residues" evidence="6">
    <location>
        <begin position="218"/>
        <end position="227"/>
    </location>
</feature>
<evidence type="ECO:0000313" key="8">
    <source>
        <dbReference type="EMBL" id="RKP07771.1"/>
    </source>
</evidence>
<keyword evidence="3" id="KW-0507">mRNA processing</keyword>
<protein>
    <recommendedName>
        <fullName evidence="7">Survival Motor Neuron Gemin2-binding domain-containing protein</fullName>
    </recommendedName>
</protein>
<dbReference type="OrthoDB" id="197400at2759"/>
<accession>A0A4P9XQJ9</accession>
<dbReference type="STRING" id="78915.A0A4P9XQJ9"/>
<feature type="domain" description="Survival Motor Neuron Gemin2-binding" evidence="7">
    <location>
        <begin position="55"/>
        <end position="79"/>
    </location>
</feature>
<dbReference type="Pfam" id="PF20636">
    <property type="entry name" value="SMN_G2-BD"/>
    <property type="match status" value="1"/>
</dbReference>
<dbReference type="GO" id="GO:0005634">
    <property type="term" value="C:nucleus"/>
    <property type="evidence" value="ECO:0007669"/>
    <property type="project" value="UniProtKB-SubCell"/>
</dbReference>
<comment type="similarity">
    <text evidence="2">Belongs to the SMN family.</text>
</comment>
<keyword evidence="4" id="KW-0508">mRNA splicing</keyword>
<reference evidence="9" key="1">
    <citation type="journal article" date="2018" name="Nat. Microbiol.">
        <title>Leveraging single-cell genomics to expand the fungal tree of life.</title>
        <authorList>
            <person name="Ahrendt S.R."/>
            <person name="Quandt C.A."/>
            <person name="Ciobanu D."/>
            <person name="Clum A."/>
            <person name="Salamov A."/>
            <person name="Andreopoulos B."/>
            <person name="Cheng J.F."/>
            <person name="Woyke T."/>
            <person name="Pelin A."/>
            <person name="Henrissat B."/>
            <person name="Reynolds N.K."/>
            <person name="Benny G.L."/>
            <person name="Smith M.E."/>
            <person name="James T.Y."/>
            <person name="Grigoriev I.V."/>
        </authorList>
    </citation>
    <scope>NUCLEOTIDE SEQUENCE [LARGE SCALE GENOMIC DNA]</scope>
    <source>
        <strain evidence="9">RSA 1356</strain>
    </source>
</reference>
<dbReference type="CDD" id="cd22851">
    <property type="entry name" value="SMN_N"/>
    <property type="match status" value="1"/>
</dbReference>
<evidence type="ECO:0000256" key="1">
    <source>
        <dbReference type="ARBA" id="ARBA00004123"/>
    </source>
</evidence>
<feature type="region of interest" description="Disordered" evidence="6">
    <location>
        <begin position="1"/>
        <end position="60"/>
    </location>
</feature>
<dbReference type="CDD" id="cd22852">
    <property type="entry name" value="SMN_C"/>
    <property type="match status" value="1"/>
</dbReference>
<proteinExistence type="inferred from homology"/>
<dbReference type="GO" id="GO:0006397">
    <property type="term" value="P:mRNA processing"/>
    <property type="evidence" value="ECO:0007669"/>
    <property type="project" value="UniProtKB-KW"/>
</dbReference>
<evidence type="ECO:0000256" key="3">
    <source>
        <dbReference type="ARBA" id="ARBA00022664"/>
    </source>
</evidence>
<evidence type="ECO:0000256" key="4">
    <source>
        <dbReference type="ARBA" id="ARBA00023187"/>
    </source>
</evidence>
<feature type="compositionally biased region" description="Acidic residues" evidence="6">
    <location>
        <begin position="39"/>
        <end position="60"/>
    </location>
</feature>
<comment type="subcellular location">
    <subcellularLocation>
        <location evidence="1">Nucleus</location>
    </subcellularLocation>
</comment>
<evidence type="ECO:0000256" key="2">
    <source>
        <dbReference type="ARBA" id="ARBA00005371"/>
    </source>
</evidence>
<evidence type="ECO:0000259" key="7">
    <source>
        <dbReference type="Pfam" id="PF20636"/>
    </source>
</evidence>
<dbReference type="EMBL" id="KZ992674">
    <property type="protein sequence ID" value="RKP07771.1"/>
    <property type="molecule type" value="Genomic_DNA"/>
</dbReference>
<dbReference type="GO" id="GO:0008380">
    <property type="term" value="P:RNA splicing"/>
    <property type="evidence" value="ECO:0007669"/>
    <property type="project" value="UniProtKB-KW"/>
</dbReference>
<feature type="compositionally biased region" description="Low complexity" evidence="6">
    <location>
        <begin position="198"/>
        <end position="215"/>
    </location>
</feature>
<name>A0A4P9XQJ9_9FUNG</name>
<dbReference type="Proteomes" id="UP000271241">
    <property type="component" value="Unassembled WGS sequence"/>
</dbReference>
<evidence type="ECO:0000313" key="9">
    <source>
        <dbReference type="Proteomes" id="UP000271241"/>
    </source>
</evidence>
<keyword evidence="9" id="KW-1185">Reference proteome</keyword>
<dbReference type="PANTHER" id="PTHR39267:SF1">
    <property type="entry name" value="SURVIVAL MOTOR NEURON PROTEIN"/>
    <property type="match status" value="1"/>
</dbReference>
<dbReference type="InterPro" id="IPR049481">
    <property type="entry name" value="SMN_G2-BD"/>
</dbReference>
<evidence type="ECO:0000256" key="5">
    <source>
        <dbReference type="ARBA" id="ARBA00023242"/>
    </source>
</evidence>
<sequence length="227" mass="24595">MTETTPNRKNTRSARGRGSARGGRAARRTSARREVTLPEAEETEAQEEQPQEAVDDGDVWDDSALIEAWDNAAREYQMHHSEAALATARRKKKSKLAHDRSAASEAACETGKASQEHAMETDAATDAAYGQAAAAPAEGDWYGNQAYGAYDSAAASSTPYGPFNPALPQDEDMANMMMAWYYAGYYTAIYQSKQPQGQPAAVPTPAEPPAAASSEQEQEQKQKAQRE</sequence>
<dbReference type="PANTHER" id="PTHR39267">
    <property type="entry name" value="SURVIVAL MOTOR NEURON-LIKE PROTEIN 1"/>
    <property type="match status" value="1"/>
</dbReference>
<keyword evidence="5" id="KW-0539">Nucleus</keyword>